<name>A0AAN6XNQ9_9PEZI</name>
<keyword evidence="2" id="KW-0472">Membrane</keyword>
<accession>A0AAN6XNQ9</accession>
<dbReference type="Pfam" id="PF12929">
    <property type="entry name" value="Mid1"/>
    <property type="match status" value="1"/>
</dbReference>
<keyword evidence="2" id="KW-1133">Transmembrane helix</keyword>
<dbReference type="Proteomes" id="UP001303160">
    <property type="component" value="Unassembled WGS sequence"/>
</dbReference>
<dbReference type="InterPro" id="IPR024338">
    <property type="entry name" value="MID1/Yam8"/>
</dbReference>
<gene>
    <name evidence="3" type="ORF">QBC40DRAFT_337460</name>
</gene>
<feature type="region of interest" description="Disordered" evidence="1">
    <location>
        <begin position="133"/>
        <end position="152"/>
    </location>
</feature>
<dbReference type="GO" id="GO:0005262">
    <property type="term" value="F:calcium channel activity"/>
    <property type="evidence" value="ECO:0007669"/>
    <property type="project" value="InterPro"/>
</dbReference>
<evidence type="ECO:0000313" key="4">
    <source>
        <dbReference type="Proteomes" id="UP001303160"/>
    </source>
</evidence>
<evidence type="ECO:0000256" key="2">
    <source>
        <dbReference type="SAM" id="Phobius"/>
    </source>
</evidence>
<keyword evidence="4" id="KW-1185">Reference proteome</keyword>
<evidence type="ECO:0000313" key="3">
    <source>
        <dbReference type="EMBL" id="KAK4203711.1"/>
    </source>
</evidence>
<dbReference type="PANTHER" id="PTHR39142">
    <property type="entry name" value="MID1P"/>
    <property type="match status" value="1"/>
</dbReference>
<comment type="caution">
    <text evidence="3">The sequence shown here is derived from an EMBL/GenBank/DDBJ whole genome shotgun (WGS) entry which is preliminary data.</text>
</comment>
<dbReference type="EMBL" id="MU863887">
    <property type="protein sequence ID" value="KAK4203711.1"/>
    <property type="molecule type" value="Genomic_DNA"/>
</dbReference>
<dbReference type="AlphaFoldDB" id="A0AAN6XNQ9"/>
<organism evidence="3 4">
    <name type="scientific">Triangularia verruculosa</name>
    <dbReference type="NCBI Taxonomy" id="2587418"/>
    <lineage>
        <taxon>Eukaryota</taxon>
        <taxon>Fungi</taxon>
        <taxon>Dikarya</taxon>
        <taxon>Ascomycota</taxon>
        <taxon>Pezizomycotina</taxon>
        <taxon>Sordariomycetes</taxon>
        <taxon>Sordariomycetidae</taxon>
        <taxon>Sordariales</taxon>
        <taxon>Podosporaceae</taxon>
        <taxon>Triangularia</taxon>
    </lineage>
</organism>
<reference evidence="3" key="2">
    <citation type="submission" date="2023-05" db="EMBL/GenBank/DDBJ databases">
        <authorList>
            <consortium name="Lawrence Berkeley National Laboratory"/>
            <person name="Steindorff A."/>
            <person name="Hensen N."/>
            <person name="Bonometti L."/>
            <person name="Westerberg I."/>
            <person name="Brannstrom I.O."/>
            <person name="Guillou S."/>
            <person name="Cros-Aarteil S."/>
            <person name="Calhoun S."/>
            <person name="Haridas S."/>
            <person name="Kuo A."/>
            <person name="Mondo S."/>
            <person name="Pangilinan J."/>
            <person name="Riley R."/>
            <person name="Labutti K."/>
            <person name="Andreopoulos B."/>
            <person name="Lipzen A."/>
            <person name="Chen C."/>
            <person name="Yanf M."/>
            <person name="Daum C."/>
            <person name="Ng V."/>
            <person name="Clum A."/>
            <person name="Ohm R."/>
            <person name="Martin F."/>
            <person name="Silar P."/>
            <person name="Natvig D."/>
            <person name="Lalanne C."/>
            <person name="Gautier V."/>
            <person name="Ament-Velasquez S.L."/>
            <person name="Kruys A."/>
            <person name="Hutchinson M.I."/>
            <person name="Powell A.J."/>
            <person name="Barry K."/>
            <person name="Miller A.N."/>
            <person name="Grigoriev I.V."/>
            <person name="Debuchy R."/>
            <person name="Gladieux P."/>
            <person name="Thoren M.H."/>
            <person name="Johannesson H."/>
        </authorList>
    </citation>
    <scope>NUCLEOTIDE SEQUENCE</scope>
    <source>
        <strain evidence="3">CBS 315.58</strain>
    </source>
</reference>
<dbReference type="PANTHER" id="PTHR39142:SF1">
    <property type="entry name" value="AEL197CP"/>
    <property type="match status" value="1"/>
</dbReference>
<sequence length="635" mass="69999">MNICQSRGYCCAMHLSPLQSRLAASVVASCLLLLLYLSLFSPHFAVAIELEPPSPAIFDDDFDFSPNLAARSPFDVSYEPDFLGFDRSIIGRAADGLLKLENTNPTPMDLDEGSTTRFWFPLSILAGRESEDRLELRSEHNQSTGQDVAKRQSSRTIYISANTCKQPTAIDPNKTTMEPPQLTLFVSKSAEYQAPGPLADMSTQHMLEFNEGAVNFNFTATEDVYIGVHAPNVADQFEGKYNFELAVAGDGYYFTWNDQDDADLIWVDSDSQGALLITHNLTTDGNPATQEKIMSMDPFPYVLFAHNKTDKGLDGLKHSWCGLKLNAMIAGVAGGRDAAKVRTSMTKRGQGNFPKQQFFFNGLSSDTNYTAFLARERRPGLGKRQEGEDGVGGVEVFKAVDFTTKSDHGNCALITDLTFCNEVAYSVPSNPSFGNSTQLARFYDDYAAERYVNFNLTLQQIQCEAGPTQRYSLVRNCTHCVDAYRKWLCSVTIPRCEDFGNNAAYLQARAISQPFPDGDRLTEGELLRMPNVTRFNSSRVPRIDEEIRPGPYKELLPCDDLCYDLVRSCPASMGFGCPQPGGVGFEGNYAQRSKNGELVCNFQGSAHVPSSSVKVMSSWGVMVLGFGVVVVVLGI</sequence>
<reference evidence="3" key="1">
    <citation type="journal article" date="2023" name="Mol. Phylogenet. Evol.">
        <title>Genome-scale phylogeny and comparative genomics of the fungal order Sordariales.</title>
        <authorList>
            <person name="Hensen N."/>
            <person name="Bonometti L."/>
            <person name="Westerberg I."/>
            <person name="Brannstrom I.O."/>
            <person name="Guillou S."/>
            <person name="Cros-Aarteil S."/>
            <person name="Calhoun S."/>
            <person name="Haridas S."/>
            <person name="Kuo A."/>
            <person name="Mondo S."/>
            <person name="Pangilinan J."/>
            <person name="Riley R."/>
            <person name="LaButti K."/>
            <person name="Andreopoulos B."/>
            <person name="Lipzen A."/>
            <person name="Chen C."/>
            <person name="Yan M."/>
            <person name="Daum C."/>
            <person name="Ng V."/>
            <person name="Clum A."/>
            <person name="Steindorff A."/>
            <person name="Ohm R.A."/>
            <person name="Martin F."/>
            <person name="Silar P."/>
            <person name="Natvig D.O."/>
            <person name="Lalanne C."/>
            <person name="Gautier V."/>
            <person name="Ament-Velasquez S.L."/>
            <person name="Kruys A."/>
            <person name="Hutchinson M.I."/>
            <person name="Powell A.J."/>
            <person name="Barry K."/>
            <person name="Miller A.N."/>
            <person name="Grigoriev I.V."/>
            <person name="Debuchy R."/>
            <person name="Gladieux P."/>
            <person name="Hiltunen Thoren M."/>
            <person name="Johannesson H."/>
        </authorList>
    </citation>
    <scope>NUCLEOTIDE SEQUENCE</scope>
    <source>
        <strain evidence="3">CBS 315.58</strain>
    </source>
</reference>
<protein>
    <submittedName>
        <fullName evidence="3">Stretch-activated Ca2+-permeable channel component-domain-containing protein</fullName>
    </submittedName>
</protein>
<feature type="transmembrane region" description="Helical" evidence="2">
    <location>
        <begin position="616"/>
        <end position="634"/>
    </location>
</feature>
<evidence type="ECO:0000256" key="1">
    <source>
        <dbReference type="SAM" id="MobiDB-lite"/>
    </source>
</evidence>
<keyword evidence="2" id="KW-0812">Transmembrane</keyword>
<proteinExistence type="predicted"/>
<dbReference type="GO" id="GO:0098703">
    <property type="term" value="P:calcium ion import across plasma membrane"/>
    <property type="evidence" value="ECO:0007669"/>
    <property type="project" value="InterPro"/>
</dbReference>